<keyword evidence="3" id="KW-1185">Reference proteome</keyword>
<dbReference type="RefSeq" id="WP_160723533.1">
    <property type="nucleotide sequence ID" value="NZ_SUMG01000039.1"/>
</dbReference>
<accession>A0AA44BF44</accession>
<gene>
    <name evidence="2" type="ORF">ISALK_14295</name>
</gene>
<keyword evidence="1" id="KW-0812">Transmembrane</keyword>
<comment type="caution">
    <text evidence="2">The sequence shown here is derived from an EMBL/GenBank/DDBJ whole genome shotgun (WGS) entry which is preliminary data.</text>
</comment>
<sequence length="249" mass="29293">MTILMDIYYMNLKTAKKTFKSLMNNWLIIFTGLVYSTILFVGTLVSPLFWILSRLFLLILSSALVSNYLYLLEQIIEQDRFSLQDFKDGFLVYLRKVWSVYFIGFVVLLGMDIFIRPFFVGSIGPFAYHFALVFLMVFLLNALPETIYQKQYNGWESIKHSIEFIKEHWVEWYLPNILLIGILTIITGSALINVFDSVISLQTIGRGPFGVILYLVGQLWFSYMMIYRGFLYQLLNTSSRRKRLFMRNM</sequence>
<dbReference type="EMBL" id="SUMG01000039">
    <property type="protein sequence ID" value="NBG89652.1"/>
    <property type="molecule type" value="Genomic_DNA"/>
</dbReference>
<feature type="transmembrane region" description="Helical" evidence="1">
    <location>
        <begin position="169"/>
        <end position="192"/>
    </location>
</feature>
<feature type="transmembrane region" description="Helical" evidence="1">
    <location>
        <begin position="127"/>
        <end position="148"/>
    </location>
</feature>
<feature type="transmembrane region" description="Helical" evidence="1">
    <location>
        <begin position="48"/>
        <end position="72"/>
    </location>
</feature>
<dbReference type="AlphaFoldDB" id="A0AA44BF44"/>
<protein>
    <submittedName>
        <fullName evidence="2">Uncharacterized protein</fullName>
    </submittedName>
</protein>
<name>A0AA44BF44_9CLOT</name>
<keyword evidence="1" id="KW-1133">Transmembrane helix</keyword>
<dbReference type="Proteomes" id="UP000449710">
    <property type="component" value="Unassembled WGS sequence"/>
</dbReference>
<keyword evidence="1" id="KW-0472">Membrane</keyword>
<proteinExistence type="predicted"/>
<evidence type="ECO:0000313" key="2">
    <source>
        <dbReference type="EMBL" id="NBG89652.1"/>
    </source>
</evidence>
<feature type="transmembrane region" description="Helical" evidence="1">
    <location>
        <begin position="21"/>
        <end position="42"/>
    </location>
</feature>
<organism evidence="2 3">
    <name type="scientific">Isachenkonia alkalipeptolytica</name>
    <dbReference type="NCBI Taxonomy" id="2565777"/>
    <lineage>
        <taxon>Bacteria</taxon>
        <taxon>Bacillati</taxon>
        <taxon>Bacillota</taxon>
        <taxon>Clostridia</taxon>
        <taxon>Eubacteriales</taxon>
        <taxon>Clostridiaceae</taxon>
        <taxon>Isachenkonia</taxon>
    </lineage>
</organism>
<evidence type="ECO:0000256" key="1">
    <source>
        <dbReference type="SAM" id="Phobius"/>
    </source>
</evidence>
<reference evidence="2 3" key="1">
    <citation type="submission" date="2019-04" db="EMBL/GenBank/DDBJ databases">
        <title>Isachenkonia alkalipeptolytica gen. nov. sp. nov. a new anaerobic, alkiliphilic organothrophic bacterium capable to reduce synthesized ferrihydrite isolated from a soda lake.</title>
        <authorList>
            <person name="Toshchakov S.V."/>
            <person name="Zavarzina D.G."/>
            <person name="Zhilina T.N."/>
            <person name="Kostrikina N.A."/>
            <person name="Kublanov I.V."/>
        </authorList>
    </citation>
    <scope>NUCLEOTIDE SEQUENCE [LARGE SCALE GENOMIC DNA]</scope>
    <source>
        <strain evidence="2 3">Z-1701</strain>
    </source>
</reference>
<evidence type="ECO:0000313" key="3">
    <source>
        <dbReference type="Proteomes" id="UP000449710"/>
    </source>
</evidence>
<feature type="transmembrane region" description="Helical" evidence="1">
    <location>
        <begin position="212"/>
        <end position="235"/>
    </location>
</feature>
<feature type="transmembrane region" description="Helical" evidence="1">
    <location>
        <begin position="93"/>
        <end position="115"/>
    </location>
</feature>